<evidence type="ECO:0000256" key="5">
    <source>
        <dbReference type="ARBA" id="ARBA00022821"/>
    </source>
</evidence>
<evidence type="ECO:0000256" key="2">
    <source>
        <dbReference type="ARBA" id="ARBA00022614"/>
    </source>
</evidence>
<keyword evidence="2" id="KW-0433">Leucine-rich repeat</keyword>
<dbReference type="InterPro" id="IPR027417">
    <property type="entry name" value="P-loop_NTPase"/>
</dbReference>
<keyword evidence="3" id="KW-0677">Repeat</keyword>
<keyword evidence="4" id="KW-0547">Nucleotide-binding</keyword>
<dbReference type="InterPro" id="IPR041118">
    <property type="entry name" value="Rx_N"/>
</dbReference>
<dbReference type="SUPFAM" id="SSF52540">
    <property type="entry name" value="P-loop containing nucleoside triphosphate hydrolases"/>
    <property type="match status" value="1"/>
</dbReference>
<dbReference type="Proteomes" id="UP000095767">
    <property type="component" value="Unassembled WGS sequence"/>
</dbReference>
<dbReference type="AlphaFoldDB" id="A0A1E5VG12"/>
<feature type="domain" description="Disease resistance N-terminal" evidence="6">
    <location>
        <begin position="36"/>
        <end position="122"/>
    </location>
</feature>
<comment type="caution">
    <text evidence="7">The sequence shown here is derived from an EMBL/GenBank/DDBJ whole genome shotgun (WGS) entry which is preliminary data.</text>
</comment>
<evidence type="ECO:0000256" key="3">
    <source>
        <dbReference type="ARBA" id="ARBA00022737"/>
    </source>
</evidence>
<dbReference type="Pfam" id="PF18052">
    <property type="entry name" value="Rx_N"/>
    <property type="match status" value="1"/>
</dbReference>
<evidence type="ECO:0000259" key="6">
    <source>
        <dbReference type="Pfam" id="PF18052"/>
    </source>
</evidence>
<keyword evidence="5" id="KW-0611">Plant defense</keyword>
<dbReference type="EMBL" id="LWDX02040889">
    <property type="protein sequence ID" value="OEL24059.1"/>
    <property type="molecule type" value="Genomic_DNA"/>
</dbReference>
<dbReference type="GO" id="GO:0043531">
    <property type="term" value="F:ADP binding"/>
    <property type="evidence" value="ECO:0007669"/>
    <property type="project" value="InterPro"/>
</dbReference>
<protein>
    <recommendedName>
        <fullName evidence="6">Disease resistance N-terminal domain-containing protein</fullName>
    </recommendedName>
</protein>
<evidence type="ECO:0000313" key="7">
    <source>
        <dbReference type="EMBL" id="OEL24059.1"/>
    </source>
</evidence>
<comment type="similarity">
    <text evidence="1">Belongs to the disease resistance NB-LRR family.</text>
</comment>
<dbReference type="OrthoDB" id="10498180at2759"/>
<keyword evidence="8" id="KW-1185">Reference proteome</keyword>
<accession>A0A1E5VG12</accession>
<evidence type="ECO:0000313" key="8">
    <source>
        <dbReference type="Proteomes" id="UP000095767"/>
    </source>
</evidence>
<organism evidence="7 8">
    <name type="scientific">Dichanthelium oligosanthes</name>
    <dbReference type="NCBI Taxonomy" id="888268"/>
    <lineage>
        <taxon>Eukaryota</taxon>
        <taxon>Viridiplantae</taxon>
        <taxon>Streptophyta</taxon>
        <taxon>Embryophyta</taxon>
        <taxon>Tracheophyta</taxon>
        <taxon>Spermatophyta</taxon>
        <taxon>Magnoliopsida</taxon>
        <taxon>Liliopsida</taxon>
        <taxon>Poales</taxon>
        <taxon>Poaceae</taxon>
        <taxon>PACMAD clade</taxon>
        <taxon>Panicoideae</taxon>
        <taxon>Panicodae</taxon>
        <taxon>Paniceae</taxon>
        <taxon>Dichantheliinae</taxon>
        <taxon>Dichanthelium</taxon>
    </lineage>
</organism>
<sequence length="179" mass="19914">MFFPAISTADPKSPPCRRASKSLAGDMAEALAISLSAKLAVALSRGAAIGLSSLLGVRSEIAAAARDLDLFRAFLRSTDSRHGTETNALAAAWVTQVRDAAFELEDVADECCYLSGHGRDRSWVNVRARRRYLVVLDDVWDAHLWDKLHHAFVDERARSRVVITYHPQRRRERDQGRGI</sequence>
<reference evidence="7 8" key="1">
    <citation type="submission" date="2016-09" db="EMBL/GenBank/DDBJ databases">
        <title>The draft genome of Dichanthelium oligosanthes: A C3 panicoid grass species.</title>
        <authorList>
            <person name="Studer A.J."/>
            <person name="Schnable J.C."/>
            <person name="Brutnell T.P."/>
        </authorList>
    </citation>
    <scope>NUCLEOTIDE SEQUENCE [LARGE SCALE GENOMIC DNA]</scope>
    <source>
        <strain evidence="8">cv. Kellogg 1175</strain>
        <tissue evidence="7">Leaf</tissue>
    </source>
</reference>
<name>A0A1E5VG12_9POAL</name>
<evidence type="ECO:0000256" key="4">
    <source>
        <dbReference type="ARBA" id="ARBA00022741"/>
    </source>
</evidence>
<dbReference type="Gene3D" id="1.20.5.4130">
    <property type="match status" value="1"/>
</dbReference>
<evidence type="ECO:0000256" key="1">
    <source>
        <dbReference type="ARBA" id="ARBA00008894"/>
    </source>
</evidence>
<proteinExistence type="inferred from homology"/>
<gene>
    <name evidence="7" type="ORF">BAE44_0014919</name>
</gene>
<dbReference type="GO" id="GO:0006952">
    <property type="term" value="P:defense response"/>
    <property type="evidence" value="ECO:0007669"/>
    <property type="project" value="UniProtKB-KW"/>
</dbReference>